<protein>
    <submittedName>
        <fullName evidence="7">Site-specific integrase</fullName>
    </submittedName>
</protein>
<feature type="domain" description="Core-binding (CB)" evidence="6">
    <location>
        <begin position="70"/>
        <end position="154"/>
    </location>
</feature>
<dbReference type="InterPro" id="IPR050090">
    <property type="entry name" value="Tyrosine_recombinase_XerCD"/>
</dbReference>
<dbReference type="Gene3D" id="1.10.443.10">
    <property type="entry name" value="Intergrase catalytic core"/>
    <property type="match status" value="1"/>
</dbReference>
<feature type="domain" description="Tyr recombinase" evidence="5">
    <location>
        <begin position="183"/>
        <end position="397"/>
    </location>
</feature>
<evidence type="ECO:0000256" key="4">
    <source>
        <dbReference type="PROSITE-ProRule" id="PRU01248"/>
    </source>
</evidence>
<gene>
    <name evidence="7" type="ORF">CW686_02930</name>
</gene>
<keyword evidence="3" id="KW-0233">DNA recombination</keyword>
<dbReference type="EMBL" id="PIXC01000004">
    <property type="protein sequence ID" value="PKE26890.1"/>
    <property type="molecule type" value="Genomic_DNA"/>
</dbReference>
<dbReference type="GO" id="GO:0003677">
    <property type="term" value="F:DNA binding"/>
    <property type="evidence" value="ECO:0007669"/>
    <property type="project" value="UniProtKB-UniRule"/>
</dbReference>
<dbReference type="InterPro" id="IPR010998">
    <property type="entry name" value="Integrase_recombinase_N"/>
</dbReference>
<evidence type="ECO:0000259" key="6">
    <source>
        <dbReference type="PROSITE" id="PS51900"/>
    </source>
</evidence>
<name>A0A855GP64_9STAP</name>
<dbReference type="PANTHER" id="PTHR30349:SF64">
    <property type="entry name" value="PROPHAGE INTEGRASE INTD-RELATED"/>
    <property type="match status" value="1"/>
</dbReference>
<dbReference type="RefSeq" id="WP_101041986.1">
    <property type="nucleotide sequence ID" value="NZ_CP073801.1"/>
</dbReference>
<dbReference type="Proteomes" id="UP000233482">
    <property type="component" value="Unassembled WGS sequence"/>
</dbReference>
<dbReference type="GO" id="GO:0006310">
    <property type="term" value="P:DNA recombination"/>
    <property type="evidence" value="ECO:0007669"/>
    <property type="project" value="UniProtKB-KW"/>
</dbReference>
<dbReference type="GO" id="GO:0015074">
    <property type="term" value="P:DNA integration"/>
    <property type="evidence" value="ECO:0007669"/>
    <property type="project" value="InterPro"/>
</dbReference>
<accession>A0A855GP64</accession>
<comment type="caution">
    <text evidence="7">The sequence shown here is derived from an EMBL/GenBank/DDBJ whole genome shotgun (WGS) entry which is preliminary data.</text>
</comment>
<dbReference type="AlphaFoldDB" id="A0A855GP64"/>
<proteinExistence type="inferred from homology"/>
<dbReference type="PANTHER" id="PTHR30349">
    <property type="entry name" value="PHAGE INTEGRASE-RELATED"/>
    <property type="match status" value="1"/>
</dbReference>
<evidence type="ECO:0000256" key="2">
    <source>
        <dbReference type="ARBA" id="ARBA00023125"/>
    </source>
</evidence>
<dbReference type="PROSITE" id="PS51898">
    <property type="entry name" value="TYR_RECOMBINASE"/>
    <property type="match status" value="1"/>
</dbReference>
<evidence type="ECO:0000313" key="8">
    <source>
        <dbReference type="Proteomes" id="UP000233482"/>
    </source>
</evidence>
<dbReference type="Gene3D" id="1.10.150.130">
    <property type="match status" value="1"/>
</dbReference>
<sequence length="403" mass="46465">MFIEPFIDKHGKQKYRYVQRYKDPLTNKYKRTSVVLNRNGKQSQKEAQRLLDAKINEKIKELSTDDIKDMTFHNLLDEWYNYHKATSGCKVTSLETLSYHVKMIKEAIDKDILLLSVNKKIAQSVVDKGIEKGISDRGIAKRYGTFKRAMHYANAQYSIGDLSYLEYVTIPKKFKTREEVKAKEENYLTLDQVKEISEYLINESDNKKFATGKRSVWLAGNIALFQMLTAMRIGEVLAIENDSIDYDNKTLTIDGTILWTRKDDIIGFKDTTKTDASNRIIKLDDTCIDILKRIQLENKKLKQWDSNYNDRGFIFTNLKGNPTNYVNVSKYLQEGAKACGIDKHISSHTLRHSGITLLAELNVPLKQIMQRVGHSDYRTTISIYQKATAKMEEDTINKLNALA</sequence>
<dbReference type="InterPro" id="IPR011010">
    <property type="entry name" value="DNA_brk_join_enz"/>
</dbReference>
<dbReference type="CDD" id="cd01189">
    <property type="entry name" value="INT_ICEBs1_C_like"/>
    <property type="match status" value="1"/>
</dbReference>
<dbReference type="Pfam" id="PF00589">
    <property type="entry name" value="Phage_integrase"/>
    <property type="match status" value="1"/>
</dbReference>
<evidence type="ECO:0000259" key="5">
    <source>
        <dbReference type="PROSITE" id="PS51898"/>
    </source>
</evidence>
<dbReference type="InterPro" id="IPR002104">
    <property type="entry name" value="Integrase_catalytic"/>
</dbReference>
<dbReference type="InterPro" id="IPR013762">
    <property type="entry name" value="Integrase-like_cat_sf"/>
</dbReference>
<evidence type="ECO:0000256" key="1">
    <source>
        <dbReference type="ARBA" id="ARBA00008857"/>
    </source>
</evidence>
<evidence type="ECO:0000313" key="7">
    <source>
        <dbReference type="EMBL" id="PKE26890.1"/>
    </source>
</evidence>
<keyword evidence="2 4" id="KW-0238">DNA-binding</keyword>
<dbReference type="PROSITE" id="PS51900">
    <property type="entry name" value="CB"/>
    <property type="match status" value="1"/>
</dbReference>
<dbReference type="InterPro" id="IPR044068">
    <property type="entry name" value="CB"/>
</dbReference>
<dbReference type="SUPFAM" id="SSF56349">
    <property type="entry name" value="DNA breaking-rejoining enzymes"/>
    <property type="match status" value="1"/>
</dbReference>
<evidence type="ECO:0000256" key="3">
    <source>
        <dbReference type="ARBA" id="ARBA00023172"/>
    </source>
</evidence>
<comment type="similarity">
    <text evidence="1">Belongs to the 'phage' integrase family.</text>
</comment>
<reference evidence="7 8" key="1">
    <citation type="submission" date="2017-12" db="EMBL/GenBank/DDBJ databases">
        <title>Genomics of Macrococcus caseolyticus.</title>
        <authorList>
            <person name="MacFadyen A.C."/>
            <person name="Paterson G.K."/>
        </authorList>
    </citation>
    <scope>NUCLEOTIDE SEQUENCE [LARGE SCALE GENOMIC DNA]</scope>
    <source>
        <strain evidence="7 8">5788_EF188</strain>
    </source>
</reference>
<organism evidence="7 8">
    <name type="scientific">Macrococcoides caseolyticum</name>
    <dbReference type="NCBI Taxonomy" id="69966"/>
    <lineage>
        <taxon>Bacteria</taxon>
        <taxon>Bacillati</taxon>
        <taxon>Bacillota</taxon>
        <taxon>Bacilli</taxon>
        <taxon>Bacillales</taxon>
        <taxon>Staphylococcaceae</taxon>
        <taxon>Macrococcoides</taxon>
    </lineage>
</organism>